<gene>
    <name evidence="1" type="ORF">BJ138DRAFT_1114821</name>
</gene>
<organism evidence="1 2">
    <name type="scientific">Hygrophoropsis aurantiaca</name>
    <dbReference type="NCBI Taxonomy" id="72124"/>
    <lineage>
        <taxon>Eukaryota</taxon>
        <taxon>Fungi</taxon>
        <taxon>Dikarya</taxon>
        <taxon>Basidiomycota</taxon>
        <taxon>Agaricomycotina</taxon>
        <taxon>Agaricomycetes</taxon>
        <taxon>Agaricomycetidae</taxon>
        <taxon>Boletales</taxon>
        <taxon>Coniophorineae</taxon>
        <taxon>Hygrophoropsidaceae</taxon>
        <taxon>Hygrophoropsis</taxon>
    </lineage>
</organism>
<evidence type="ECO:0000313" key="2">
    <source>
        <dbReference type="Proteomes" id="UP000790377"/>
    </source>
</evidence>
<evidence type="ECO:0000313" key="1">
    <source>
        <dbReference type="EMBL" id="KAH7909612.1"/>
    </source>
</evidence>
<keyword evidence="2" id="KW-1185">Reference proteome</keyword>
<name>A0ACB8A8R7_9AGAM</name>
<proteinExistence type="predicted"/>
<reference evidence="1" key="1">
    <citation type="journal article" date="2021" name="New Phytol.">
        <title>Evolutionary innovations through gain and loss of genes in the ectomycorrhizal Boletales.</title>
        <authorList>
            <person name="Wu G."/>
            <person name="Miyauchi S."/>
            <person name="Morin E."/>
            <person name="Kuo A."/>
            <person name="Drula E."/>
            <person name="Varga T."/>
            <person name="Kohler A."/>
            <person name="Feng B."/>
            <person name="Cao Y."/>
            <person name="Lipzen A."/>
            <person name="Daum C."/>
            <person name="Hundley H."/>
            <person name="Pangilinan J."/>
            <person name="Johnson J."/>
            <person name="Barry K."/>
            <person name="LaButti K."/>
            <person name="Ng V."/>
            <person name="Ahrendt S."/>
            <person name="Min B."/>
            <person name="Choi I.G."/>
            <person name="Park H."/>
            <person name="Plett J.M."/>
            <person name="Magnuson J."/>
            <person name="Spatafora J.W."/>
            <person name="Nagy L.G."/>
            <person name="Henrissat B."/>
            <person name="Grigoriev I.V."/>
            <person name="Yang Z.L."/>
            <person name="Xu J."/>
            <person name="Martin F.M."/>
        </authorList>
    </citation>
    <scope>NUCLEOTIDE SEQUENCE</scope>
    <source>
        <strain evidence="1">ATCC 28755</strain>
    </source>
</reference>
<sequence length="296" mass="33618">MATLLMKYLPHPSHHLFPKLQSLIWQSQEPSDLPFVHLFLPPSLRSLQLCLRDYPDGFQAPNQFEAPVMLLLLEYQCIMLTQLYIGGLRWEDDGNLALVLQALKSPSCQQLQSLKIGLVDESILSHLAQLPTLKDLSIELPDSIPTSISSNNRFTNLRTLSFVARNVGDVFLFLRSAQLSLKSIKITLFEKTRSTPLPLSSLQQLFSSISNGLCHSSLTQMEINHWTGHRHLDITLDNAILQPLLLFSNLKQLRLDGLFSLNRNDSYLTELVNAWPRIEKLVINHHVGWQRPSGIN</sequence>
<accession>A0ACB8A8R7</accession>
<comment type="caution">
    <text evidence="1">The sequence shown here is derived from an EMBL/GenBank/DDBJ whole genome shotgun (WGS) entry which is preliminary data.</text>
</comment>
<dbReference type="EMBL" id="MU267750">
    <property type="protein sequence ID" value="KAH7909612.1"/>
    <property type="molecule type" value="Genomic_DNA"/>
</dbReference>
<protein>
    <submittedName>
        <fullName evidence="1">Uncharacterized protein</fullName>
    </submittedName>
</protein>
<dbReference type="Proteomes" id="UP000790377">
    <property type="component" value="Unassembled WGS sequence"/>
</dbReference>